<feature type="modified residue" description="4-aspartylphosphate" evidence="8">
    <location>
        <position position="380"/>
    </location>
</feature>
<evidence type="ECO:0000256" key="1">
    <source>
        <dbReference type="ARBA" id="ARBA00004123"/>
    </source>
</evidence>
<feature type="compositionally biased region" description="Low complexity" evidence="9">
    <location>
        <begin position="291"/>
        <end position="303"/>
    </location>
</feature>
<dbReference type="Pfam" id="PF00072">
    <property type="entry name" value="Response_reg"/>
    <property type="match status" value="1"/>
</dbReference>
<evidence type="ECO:0000256" key="2">
    <source>
        <dbReference type="ARBA" id="ARBA00023015"/>
    </source>
</evidence>
<evidence type="ECO:0000256" key="4">
    <source>
        <dbReference type="ARBA" id="ARBA00023163"/>
    </source>
</evidence>
<evidence type="ECO:0000256" key="3">
    <source>
        <dbReference type="ARBA" id="ARBA00023125"/>
    </source>
</evidence>
<keyword evidence="12" id="KW-1185">Reference proteome</keyword>
<feature type="region of interest" description="Disordered" evidence="9">
    <location>
        <begin position="288"/>
        <end position="310"/>
    </location>
</feature>
<evidence type="ECO:0000313" key="11">
    <source>
        <dbReference type="EMBL" id="KAJ7753124.1"/>
    </source>
</evidence>
<evidence type="ECO:0000256" key="8">
    <source>
        <dbReference type="PROSITE-ProRule" id="PRU00169"/>
    </source>
</evidence>
<dbReference type="InterPro" id="IPR014402">
    <property type="entry name" value="Sig_transdc_resp-reg_Skn7"/>
</dbReference>
<accession>A0AAD7NBB9</accession>
<dbReference type="PANTHER" id="PTHR10015:SF361">
    <property type="entry name" value="TRANSCRIPTION FACTOR SKN7"/>
    <property type="match status" value="1"/>
</dbReference>
<dbReference type="GO" id="GO:0000156">
    <property type="term" value="F:phosphorelay response regulator activity"/>
    <property type="evidence" value="ECO:0007669"/>
    <property type="project" value="InterPro"/>
</dbReference>
<feature type="domain" description="Response regulatory" evidence="10">
    <location>
        <begin position="331"/>
        <end position="440"/>
    </location>
</feature>
<dbReference type="Gene3D" id="3.40.50.2300">
    <property type="match status" value="1"/>
</dbReference>
<dbReference type="GO" id="GO:0003700">
    <property type="term" value="F:DNA-binding transcription factor activity"/>
    <property type="evidence" value="ECO:0007669"/>
    <property type="project" value="UniProtKB-UniRule"/>
</dbReference>
<dbReference type="Pfam" id="PF00447">
    <property type="entry name" value="HSF_DNA-bind"/>
    <property type="match status" value="1"/>
</dbReference>
<dbReference type="SUPFAM" id="SSF46785">
    <property type="entry name" value="Winged helix' DNA-binding domain"/>
    <property type="match status" value="1"/>
</dbReference>
<evidence type="ECO:0000259" key="10">
    <source>
        <dbReference type="PROSITE" id="PS50110"/>
    </source>
</evidence>
<dbReference type="GO" id="GO:0005634">
    <property type="term" value="C:nucleus"/>
    <property type="evidence" value="ECO:0007669"/>
    <property type="project" value="UniProtKB-SubCell"/>
</dbReference>
<proteinExistence type="predicted"/>
<protein>
    <recommendedName>
        <fullName evidence="7">Transcription factor</fullName>
    </recommendedName>
</protein>
<dbReference type="PRINTS" id="PR00056">
    <property type="entry name" value="HSFDOMAIN"/>
</dbReference>
<evidence type="ECO:0000256" key="6">
    <source>
        <dbReference type="ARBA" id="ARBA00062171"/>
    </source>
</evidence>
<dbReference type="AlphaFoldDB" id="A0AAD7NBB9"/>
<dbReference type="EMBL" id="JARJLG010000072">
    <property type="protein sequence ID" value="KAJ7753124.1"/>
    <property type="molecule type" value="Genomic_DNA"/>
</dbReference>
<dbReference type="InterPro" id="IPR001789">
    <property type="entry name" value="Sig_transdc_resp-reg_receiver"/>
</dbReference>
<keyword evidence="3 7" id="KW-0238">DNA-binding</keyword>
<dbReference type="PANTHER" id="PTHR10015">
    <property type="entry name" value="HEAT SHOCK TRANSCRIPTION FACTOR"/>
    <property type="match status" value="1"/>
</dbReference>
<evidence type="ECO:0000256" key="9">
    <source>
        <dbReference type="SAM" id="MobiDB-lite"/>
    </source>
</evidence>
<dbReference type="CDD" id="cd17546">
    <property type="entry name" value="REC_hyHK_CKI1_RcsC-like"/>
    <property type="match status" value="1"/>
</dbReference>
<dbReference type="GO" id="GO:0006357">
    <property type="term" value="P:regulation of transcription by RNA polymerase II"/>
    <property type="evidence" value="ECO:0007669"/>
    <property type="project" value="UniProtKB-UniRule"/>
</dbReference>
<keyword evidence="4 7" id="KW-0804">Transcription</keyword>
<comment type="caution">
    <text evidence="11">The sequence shown here is derived from an EMBL/GenBank/DDBJ whole genome shotgun (WGS) entry which is preliminary data.</text>
</comment>
<dbReference type="InterPro" id="IPR000232">
    <property type="entry name" value="HSF_DNA-bd"/>
</dbReference>
<dbReference type="SMART" id="SM00448">
    <property type="entry name" value="REC"/>
    <property type="match status" value="1"/>
</dbReference>
<dbReference type="Proteomes" id="UP001215280">
    <property type="component" value="Unassembled WGS sequence"/>
</dbReference>
<evidence type="ECO:0000256" key="5">
    <source>
        <dbReference type="ARBA" id="ARBA00023242"/>
    </source>
</evidence>
<dbReference type="SUPFAM" id="SSF52172">
    <property type="entry name" value="CheY-like"/>
    <property type="match status" value="1"/>
</dbReference>
<dbReference type="PROSITE" id="PS00434">
    <property type="entry name" value="HSF_DOMAIN"/>
    <property type="match status" value="1"/>
</dbReference>
<keyword evidence="8" id="KW-0597">Phosphoprotein</keyword>
<evidence type="ECO:0000313" key="12">
    <source>
        <dbReference type="Proteomes" id="UP001215280"/>
    </source>
</evidence>
<dbReference type="InterPro" id="IPR036388">
    <property type="entry name" value="WH-like_DNA-bd_sf"/>
</dbReference>
<dbReference type="InterPro" id="IPR036390">
    <property type="entry name" value="WH_DNA-bd_sf"/>
</dbReference>
<dbReference type="PROSITE" id="PS50110">
    <property type="entry name" value="RESPONSE_REGULATORY"/>
    <property type="match status" value="1"/>
</dbReference>
<dbReference type="GO" id="GO:0043565">
    <property type="term" value="F:sequence-specific DNA binding"/>
    <property type="evidence" value="ECO:0007669"/>
    <property type="project" value="InterPro"/>
</dbReference>
<sequence length="440" mass="48625">MENWDFKYIRRPCRGKHRSIDILSTPGPLSMSPRLLSIPAYQVQGSPSTNEHNIVGRDSTVHETGISSTSNFVRKLYEMLENPKYRNVVYWGLQGDCLVVEDTKEFERSILPRVFKHSNFSSFVRQLNKYDFHKVKTDDEESGGQSCTFRHPNFHAGRPSALGNIKRKQRKSTSAFPSIAVAPSQVEAQNAKIDSLQAHIATMEAQIVSLGAAHNDALSYIRRLDAISYIRKLACSHLCNAEQPSNIDMALQGVWSTGGGDPHTGMEVCGVQQLMQQGNFTQHETIGNQDSTSEFTSTGTSSSDICRSGSGQPLHPPRSAFAVPGWATPPRVLLVDDDIVTQKLCSKFLQLFGCMPDVAVDGVSAVDRMNIEKYDLVLMDIVMPQLDGVSATSIIRTFDPCTPIISMTSNSRPSDIITYYSSGLFPFLSYAPSLTLARYG</sequence>
<comment type="subcellular location">
    <subcellularLocation>
        <location evidence="1 7">Nucleus</location>
    </subcellularLocation>
</comment>
<dbReference type="SMART" id="SM00415">
    <property type="entry name" value="HSF"/>
    <property type="match status" value="1"/>
</dbReference>
<keyword evidence="2 7" id="KW-0805">Transcription regulation</keyword>
<organism evidence="11 12">
    <name type="scientific">Mycena maculata</name>
    <dbReference type="NCBI Taxonomy" id="230809"/>
    <lineage>
        <taxon>Eukaryota</taxon>
        <taxon>Fungi</taxon>
        <taxon>Dikarya</taxon>
        <taxon>Basidiomycota</taxon>
        <taxon>Agaricomycotina</taxon>
        <taxon>Agaricomycetes</taxon>
        <taxon>Agaricomycetidae</taxon>
        <taxon>Agaricales</taxon>
        <taxon>Marasmiineae</taxon>
        <taxon>Mycenaceae</taxon>
        <taxon>Mycena</taxon>
    </lineage>
</organism>
<dbReference type="PIRSF" id="PIRSF002595">
    <property type="entry name" value="RR_SKN7"/>
    <property type="match status" value="1"/>
</dbReference>
<dbReference type="InterPro" id="IPR011006">
    <property type="entry name" value="CheY-like_superfamily"/>
</dbReference>
<comment type="subunit">
    <text evidence="6">Homotrimer. Homotrimerization increases the affinity of HSF1 to DNA. Interacts with transcriptional coregulator SSA1 on chromatin.</text>
</comment>
<evidence type="ECO:0000256" key="7">
    <source>
        <dbReference type="PIRNR" id="PIRNR002595"/>
    </source>
</evidence>
<dbReference type="Gene3D" id="1.10.10.10">
    <property type="entry name" value="Winged helix-like DNA-binding domain superfamily/Winged helix DNA-binding domain"/>
    <property type="match status" value="1"/>
</dbReference>
<gene>
    <name evidence="11" type="ORF">DFH07DRAFT_824747</name>
</gene>
<reference evidence="11" key="1">
    <citation type="submission" date="2023-03" db="EMBL/GenBank/DDBJ databases">
        <title>Massive genome expansion in bonnet fungi (Mycena s.s.) driven by repeated elements and novel gene families across ecological guilds.</title>
        <authorList>
            <consortium name="Lawrence Berkeley National Laboratory"/>
            <person name="Harder C.B."/>
            <person name="Miyauchi S."/>
            <person name="Viragh M."/>
            <person name="Kuo A."/>
            <person name="Thoen E."/>
            <person name="Andreopoulos B."/>
            <person name="Lu D."/>
            <person name="Skrede I."/>
            <person name="Drula E."/>
            <person name="Henrissat B."/>
            <person name="Morin E."/>
            <person name="Kohler A."/>
            <person name="Barry K."/>
            <person name="LaButti K."/>
            <person name="Morin E."/>
            <person name="Salamov A."/>
            <person name="Lipzen A."/>
            <person name="Mereny Z."/>
            <person name="Hegedus B."/>
            <person name="Baldrian P."/>
            <person name="Stursova M."/>
            <person name="Weitz H."/>
            <person name="Taylor A."/>
            <person name="Grigoriev I.V."/>
            <person name="Nagy L.G."/>
            <person name="Martin F."/>
            <person name="Kauserud H."/>
        </authorList>
    </citation>
    <scope>NUCLEOTIDE SEQUENCE</scope>
    <source>
        <strain evidence="11">CBHHK188m</strain>
    </source>
</reference>
<keyword evidence="5 7" id="KW-0539">Nucleus</keyword>
<dbReference type="FunFam" id="1.10.10.10:FF:000027">
    <property type="entry name" value="Heat shock transcription factor 1"/>
    <property type="match status" value="1"/>
</dbReference>
<name>A0AAD7NBB9_9AGAR</name>